<keyword evidence="2" id="KW-1185">Reference proteome</keyword>
<name>A0ACB0XZQ4_MELEN</name>
<dbReference type="Proteomes" id="UP001497535">
    <property type="component" value="Unassembled WGS sequence"/>
</dbReference>
<gene>
    <name evidence="1" type="ORF">MENTE1834_LOCUS5543</name>
</gene>
<accession>A0ACB0XZQ4</accession>
<dbReference type="EMBL" id="CAVMJV010000004">
    <property type="protein sequence ID" value="CAK5024585.1"/>
    <property type="molecule type" value="Genomic_DNA"/>
</dbReference>
<proteinExistence type="predicted"/>
<comment type="caution">
    <text evidence="1">The sequence shown here is derived from an EMBL/GenBank/DDBJ whole genome shotgun (WGS) entry which is preliminary data.</text>
</comment>
<reference evidence="1" key="1">
    <citation type="submission" date="2023-11" db="EMBL/GenBank/DDBJ databases">
        <authorList>
            <person name="Poullet M."/>
        </authorList>
    </citation>
    <scope>NUCLEOTIDE SEQUENCE</scope>
    <source>
        <strain evidence="1">E1834</strain>
    </source>
</reference>
<evidence type="ECO:0000313" key="1">
    <source>
        <dbReference type="EMBL" id="CAK5024585.1"/>
    </source>
</evidence>
<protein>
    <submittedName>
        <fullName evidence="1">Uncharacterized protein</fullName>
    </submittedName>
</protein>
<organism evidence="1 2">
    <name type="scientific">Meloidogyne enterolobii</name>
    <name type="common">Root-knot nematode worm</name>
    <name type="synonym">Meloidogyne mayaguensis</name>
    <dbReference type="NCBI Taxonomy" id="390850"/>
    <lineage>
        <taxon>Eukaryota</taxon>
        <taxon>Metazoa</taxon>
        <taxon>Ecdysozoa</taxon>
        <taxon>Nematoda</taxon>
        <taxon>Chromadorea</taxon>
        <taxon>Rhabditida</taxon>
        <taxon>Tylenchina</taxon>
        <taxon>Tylenchomorpha</taxon>
        <taxon>Tylenchoidea</taxon>
        <taxon>Meloidogynidae</taxon>
        <taxon>Meloidogyninae</taxon>
        <taxon>Meloidogyne</taxon>
    </lineage>
</organism>
<evidence type="ECO:0000313" key="2">
    <source>
        <dbReference type="Proteomes" id="UP001497535"/>
    </source>
</evidence>
<sequence>MKLDRILIILIFNAIFWSLINSVKNNKEINELTRGGETSKDNDGAESSVNAKIQKFERMLNPTPKITEKGTTVGNNETKKFNRKEYMKIYRQNNKAKRRESDQEYRKNNREKIQEYFQKYCQDNKEKLQEKSRKYRQNNKEKKREWNRKYRESKKNKKANLRNIYSDNGETSVNTKNDHFGNKGKLPIVYEEGIRFEEGNGFNQEEEEGNIDEAETYVDEQNQTMVEEPNRIPKNYMNQMNLNEYPFDLNEKPEDEDGDR</sequence>